<organism evidence="3 4">
    <name type="scientific">Halolactibacillus halophilus</name>
    <dbReference type="NCBI Taxonomy" id="306540"/>
    <lineage>
        <taxon>Bacteria</taxon>
        <taxon>Bacillati</taxon>
        <taxon>Bacillota</taxon>
        <taxon>Bacilli</taxon>
        <taxon>Bacillales</taxon>
        <taxon>Bacillaceae</taxon>
        <taxon>Halolactibacillus</taxon>
    </lineage>
</organism>
<sequence length="216" mass="25982">MEYNDFALLIKKYRSFRKKTVYEVADFVDVSPTYISQIENGKKLPSKKVLFPLVRFLGLKNDKGYWKKVENEEFDGLDLLEVYAEYKKINSKELFHEYFNYVSDEIKTNFNELQDLERRKNNKFSVNKKNGDIEPTKKPYFDLEWLLTQDQYHVFYGRNYNIQKINKDNVSLSEFSLYNILNDIDIKIIKGLIDAYISNKYMELTEENHIKYFSKE</sequence>
<dbReference type="Proteomes" id="UP000242243">
    <property type="component" value="Unassembled WGS sequence"/>
</dbReference>
<dbReference type="InterPro" id="IPR010982">
    <property type="entry name" value="Lambda_DNA-bd_dom_sf"/>
</dbReference>
<accession>A0A1I5Q0X8</accession>
<evidence type="ECO:0000313" key="5">
    <source>
        <dbReference type="Proteomes" id="UP000321547"/>
    </source>
</evidence>
<dbReference type="SMART" id="SM00530">
    <property type="entry name" value="HTH_XRE"/>
    <property type="match status" value="1"/>
</dbReference>
<dbReference type="CDD" id="cd00093">
    <property type="entry name" value="HTH_XRE"/>
    <property type="match status" value="1"/>
</dbReference>
<dbReference type="GO" id="GO:0003677">
    <property type="term" value="F:DNA binding"/>
    <property type="evidence" value="ECO:0007669"/>
    <property type="project" value="UniProtKB-KW"/>
</dbReference>
<evidence type="ECO:0000313" key="2">
    <source>
        <dbReference type="EMBL" id="GEM01938.1"/>
    </source>
</evidence>
<dbReference type="Proteomes" id="UP000321547">
    <property type="component" value="Unassembled WGS sequence"/>
</dbReference>
<dbReference type="RefSeq" id="WP_089832039.1">
    <property type="nucleotide sequence ID" value="NZ_BJWI01000020.1"/>
</dbReference>
<dbReference type="Gene3D" id="1.10.260.40">
    <property type="entry name" value="lambda repressor-like DNA-binding domains"/>
    <property type="match status" value="1"/>
</dbReference>
<reference evidence="3 4" key="1">
    <citation type="submission" date="2016-10" db="EMBL/GenBank/DDBJ databases">
        <authorList>
            <person name="de Groot N.N."/>
        </authorList>
    </citation>
    <scope>NUCLEOTIDE SEQUENCE [LARGE SCALE GENOMIC DNA]</scope>
    <source>
        <strain evidence="3 4">DSM 17073</strain>
    </source>
</reference>
<dbReference type="STRING" id="306540.SAMN05421839_11815"/>
<reference evidence="2 5" key="2">
    <citation type="submission" date="2019-07" db="EMBL/GenBank/DDBJ databases">
        <title>Whole genome shotgun sequence of Halolactibacillus halophilus NBRC 100868.</title>
        <authorList>
            <person name="Hosoyama A."/>
            <person name="Uohara A."/>
            <person name="Ohji S."/>
            <person name="Ichikawa N."/>
        </authorList>
    </citation>
    <scope>NUCLEOTIDE SEQUENCE [LARGE SCALE GENOMIC DNA]</scope>
    <source>
        <strain evidence="2 5">NBRC 100868</strain>
    </source>
</reference>
<dbReference type="OrthoDB" id="1859224at2"/>
<evidence type="ECO:0000313" key="3">
    <source>
        <dbReference type="EMBL" id="SFP39998.1"/>
    </source>
</evidence>
<dbReference type="Pfam" id="PF01381">
    <property type="entry name" value="HTH_3"/>
    <property type="match status" value="1"/>
</dbReference>
<dbReference type="PROSITE" id="PS50943">
    <property type="entry name" value="HTH_CROC1"/>
    <property type="match status" value="1"/>
</dbReference>
<feature type="domain" description="HTH cro/C1-type" evidence="1">
    <location>
        <begin position="10"/>
        <end position="66"/>
    </location>
</feature>
<dbReference type="EMBL" id="BJWI01000020">
    <property type="protein sequence ID" value="GEM01938.1"/>
    <property type="molecule type" value="Genomic_DNA"/>
</dbReference>
<dbReference type="AlphaFoldDB" id="A0A1I5Q0X8"/>
<evidence type="ECO:0000259" key="1">
    <source>
        <dbReference type="PROSITE" id="PS50943"/>
    </source>
</evidence>
<keyword evidence="3" id="KW-0238">DNA-binding</keyword>
<gene>
    <name evidence="2" type="ORF">HHA03_14700</name>
    <name evidence="3" type="ORF">SAMN05421839_11815</name>
</gene>
<proteinExistence type="predicted"/>
<dbReference type="SUPFAM" id="SSF47413">
    <property type="entry name" value="lambda repressor-like DNA-binding domains"/>
    <property type="match status" value="1"/>
</dbReference>
<evidence type="ECO:0000313" key="4">
    <source>
        <dbReference type="Proteomes" id="UP000242243"/>
    </source>
</evidence>
<dbReference type="EMBL" id="FOXC01000018">
    <property type="protein sequence ID" value="SFP39998.1"/>
    <property type="molecule type" value="Genomic_DNA"/>
</dbReference>
<keyword evidence="5" id="KW-1185">Reference proteome</keyword>
<name>A0A1I5Q0X8_9BACI</name>
<protein>
    <submittedName>
        <fullName evidence="3">DNA-binding transcriptional regulator, XRE-family HTH domain</fullName>
    </submittedName>
</protein>
<dbReference type="InterPro" id="IPR001387">
    <property type="entry name" value="Cro/C1-type_HTH"/>
</dbReference>